<comment type="caution">
    <text evidence="10">The sequence shown here is derived from an EMBL/GenBank/DDBJ whole genome shotgun (WGS) entry which is preliminary data.</text>
</comment>
<keyword evidence="3" id="KW-0813">Transport</keyword>
<evidence type="ECO:0000256" key="6">
    <source>
        <dbReference type="ARBA" id="ARBA00022982"/>
    </source>
</evidence>
<reference evidence="10 11" key="1">
    <citation type="journal article" name="Sci. Rep.">
        <title>Telomere-to-telomere assembled and centromere annotated genomes of the two main subspecies of the button mushroom Agaricus bisporus reveal especially polymorphic chromosome ends.</title>
        <authorList>
            <person name="Sonnenberg A.S.M."/>
            <person name="Sedaghat-Telgerd N."/>
            <person name="Lavrijssen B."/>
            <person name="Ohm R.A."/>
            <person name="Hendrickx P.M."/>
            <person name="Scholtmeijer K."/>
            <person name="Baars J.J.P."/>
            <person name="van Peer A."/>
        </authorList>
    </citation>
    <scope>NUCLEOTIDE SEQUENCE [LARGE SCALE GENOMIC DNA]</scope>
    <source>
        <strain evidence="10 11">H119_p4</strain>
    </source>
</reference>
<dbReference type="AlphaFoldDB" id="A0A8H7C037"/>
<evidence type="ECO:0000256" key="5">
    <source>
        <dbReference type="ARBA" id="ARBA00022792"/>
    </source>
</evidence>
<evidence type="ECO:0000259" key="9">
    <source>
        <dbReference type="Pfam" id="PF05347"/>
    </source>
</evidence>
<evidence type="ECO:0000313" key="11">
    <source>
        <dbReference type="Proteomes" id="UP000629468"/>
    </source>
</evidence>
<organism evidence="10 11">
    <name type="scientific">Agaricus bisporus var. burnettii</name>
    <dbReference type="NCBI Taxonomy" id="192524"/>
    <lineage>
        <taxon>Eukaryota</taxon>
        <taxon>Fungi</taxon>
        <taxon>Dikarya</taxon>
        <taxon>Basidiomycota</taxon>
        <taxon>Agaricomycotina</taxon>
        <taxon>Agaricomycetes</taxon>
        <taxon>Agaricomycetidae</taxon>
        <taxon>Agaricales</taxon>
        <taxon>Agaricineae</taxon>
        <taxon>Agaricaceae</taxon>
        <taxon>Agaricus</taxon>
    </lineage>
</organism>
<protein>
    <recommendedName>
        <fullName evidence="9">Complex 1 LYR protein domain-containing protein</fullName>
    </recommendedName>
</protein>
<evidence type="ECO:0000313" key="10">
    <source>
        <dbReference type="EMBL" id="KAF7759681.1"/>
    </source>
</evidence>
<sequence>MSTIPSRLSRVARPSINSSESRSRVLQLYRDWYRSAPEICTLYALNHSPTYIRHSLRLKFEKNRYVTDQRAIDILIHKSRLELQETMNVWKQNDHVLGILLANSEEEGPKTFLQKFYEGRDEEAVAPAASGVH</sequence>
<dbReference type="EMBL" id="JABXXO010000016">
    <property type="protein sequence ID" value="KAF7759681.1"/>
    <property type="molecule type" value="Genomic_DNA"/>
</dbReference>
<evidence type="ECO:0000256" key="8">
    <source>
        <dbReference type="ARBA" id="ARBA00023136"/>
    </source>
</evidence>
<evidence type="ECO:0000256" key="1">
    <source>
        <dbReference type="ARBA" id="ARBA00004443"/>
    </source>
</evidence>
<comment type="subcellular location">
    <subcellularLocation>
        <location evidence="1">Mitochondrion inner membrane</location>
        <topology evidence="1">Peripheral membrane protein</topology>
        <orientation evidence="1">Matrix side</orientation>
    </subcellularLocation>
</comment>
<dbReference type="GO" id="GO:0005743">
    <property type="term" value="C:mitochondrial inner membrane"/>
    <property type="evidence" value="ECO:0007669"/>
    <property type="project" value="UniProtKB-SubCell"/>
</dbReference>
<evidence type="ECO:0000256" key="4">
    <source>
        <dbReference type="ARBA" id="ARBA00022660"/>
    </source>
</evidence>
<keyword evidence="7" id="KW-0496">Mitochondrion</keyword>
<name>A0A8H7C037_AGABI</name>
<dbReference type="InterPro" id="IPR016488">
    <property type="entry name" value="NADH_Ub_cplx-1_asu_su-6"/>
</dbReference>
<dbReference type="GO" id="GO:0045271">
    <property type="term" value="C:respiratory chain complex I"/>
    <property type="evidence" value="ECO:0007669"/>
    <property type="project" value="InterPro"/>
</dbReference>
<proteinExistence type="inferred from homology"/>
<dbReference type="Proteomes" id="UP000629468">
    <property type="component" value="Unassembled WGS sequence"/>
</dbReference>
<feature type="domain" description="Complex 1 LYR protein" evidence="9">
    <location>
        <begin position="24"/>
        <end position="85"/>
    </location>
</feature>
<dbReference type="GO" id="GO:0006979">
    <property type="term" value="P:response to oxidative stress"/>
    <property type="evidence" value="ECO:0007669"/>
    <property type="project" value="TreeGrafter"/>
</dbReference>
<comment type="similarity">
    <text evidence="2">Belongs to the complex I LYR family.</text>
</comment>
<dbReference type="Pfam" id="PF05347">
    <property type="entry name" value="Complex1_LYR"/>
    <property type="match status" value="1"/>
</dbReference>
<evidence type="ECO:0000256" key="3">
    <source>
        <dbReference type="ARBA" id="ARBA00022448"/>
    </source>
</evidence>
<evidence type="ECO:0000256" key="7">
    <source>
        <dbReference type="ARBA" id="ARBA00023128"/>
    </source>
</evidence>
<dbReference type="PANTHER" id="PTHR12964:SF0">
    <property type="entry name" value="NADH DEHYDROGENASE [UBIQUINONE] 1 ALPHA SUBCOMPLEX SUBUNIT 6"/>
    <property type="match status" value="1"/>
</dbReference>
<keyword evidence="8" id="KW-0472">Membrane</keyword>
<dbReference type="CDD" id="cd20266">
    <property type="entry name" value="Complex1_LYR_NDUFA6_LYRM6"/>
    <property type="match status" value="1"/>
</dbReference>
<dbReference type="InterPro" id="IPR008011">
    <property type="entry name" value="Complex1_LYR_dom"/>
</dbReference>
<dbReference type="InterPro" id="IPR045299">
    <property type="entry name" value="Complex1_LYR_NDUFA6_LYRM6"/>
</dbReference>
<keyword evidence="5" id="KW-0999">Mitochondrion inner membrane</keyword>
<accession>A0A8H7C037</accession>
<gene>
    <name evidence="10" type="ORF">Agabi119p4_11376</name>
</gene>
<dbReference type="PANTHER" id="PTHR12964">
    <property type="entry name" value="NADH-UBIQUINONE OXIDOREDUCTASE B14 SUBUNIT"/>
    <property type="match status" value="1"/>
</dbReference>
<keyword evidence="4" id="KW-0679">Respiratory chain</keyword>
<keyword evidence="6" id="KW-0249">Electron transport</keyword>
<evidence type="ECO:0000256" key="2">
    <source>
        <dbReference type="ARBA" id="ARBA00009508"/>
    </source>
</evidence>
<dbReference type="OMA" id="EICTLYA"/>